<dbReference type="GO" id="GO:0004930">
    <property type="term" value="F:G protein-coupled receptor activity"/>
    <property type="evidence" value="ECO:0007669"/>
    <property type="project" value="InterPro"/>
</dbReference>
<protein>
    <recommendedName>
        <fullName evidence="7">G-protein coupled receptors family 1 profile domain-containing protein</fullName>
    </recommendedName>
</protein>
<feature type="compositionally biased region" description="Polar residues" evidence="5">
    <location>
        <begin position="330"/>
        <end position="339"/>
    </location>
</feature>
<evidence type="ECO:0000313" key="9">
    <source>
        <dbReference type="Proteomes" id="UP000271974"/>
    </source>
</evidence>
<dbReference type="InterPro" id="IPR000276">
    <property type="entry name" value="GPCR_Rhodpsn"/>
</dbReference>
<keyword evidence="3 6" id="KW-1133">Transmembrane helix</keyword>
<evidence type="ECO:0000256" key="1">
    <source>
        <dbReference type="ARBA" id="ARBA00004370"/>
    </source>
</evidence>
<name>A0A433TBE6_ELYCH</name>
<gene>
    <name evidence="8" type="ORF">EGW08_013330</name>
</gene>
<dbReference type="Pfam" id="PF00001">
    <property type="entry name" value="7tm_1"/>
    <property type="match status" value="1"/>
</dbReference>
<evidence type="ECO:0000313" key="8">
    <source>
        <dbReference type="EMBL" id="RUS78917.1"/>
    </source>
</evidence>
<comment type="subcellular location">
    <subcellularLocation>
        <location evidence="1">Membrane</location>
    </subcellularLocation>
</comment>
<accession>A0A433TBE6</accession>
<feature type="transmembrane region" description="Helical" evidence="6">
    <location>
        <begin position="86"/>
        <end position="106"/>
    </location>
</feature>
<dbReference type="PANTHER" id="PTHR46641:SF2">
    <property type="entry name" value="FMRFAMIDE RECEPTOR"/>
    <property type="match status" value="1"/>
</dbReference>
<organism evidence="8 9">
    <name type="scientific">Elysia chlorotica</name>
    <name type="common">Eastern emerald elysia</name>
    <name type="synonym">Sea slug</name>
    <dbReference type="NCBI Taxonomy" id="188477"/>
    <lineage>
        <taxon>Eukaryota</taxon>
        <taxon>Metazoa</taxon>
        <taxon>Spiralia</taxon>
        <taxon>Lophotrochozoa</taxon>
        <taxon>Mollusca</taxon>
        <taxon>Gastropoda</taxon>
        <taxon>Heterobranchia</taxon>
        <taxon>Euthyneura</taxon>
        <taxon>Panpulmonata</taxon>
        <taxon>Sacoglossa</taxon>
        <taxon>Placobranchoidea</taxon>
        <taxon>Plakobranchidae</taxon>
        <taxon>Elysia</taxon>
    </lineage>
</organism>
<keyword evidence="4 6" id="KW-0472">Membrane</keyword>
<dbReference type="GO" id="GO:0016020">
    <property type="term" value="C:membrane"/>
    <property type="evidence" value="ECO:0007669"/>
    <property type="project" value="UniProtKB-SubCell"/>
</dbReference>
<dbReference type="SUPFAM" id="SSF81321">
    <property type="entry name" value="Family A G protein-coupled receptor-like"/>
    <property type="match status" value="1"/>
</dbReference>
<sequence>MDASGDLNFTTARNVLNSEYLDVTTHGFGDFNITKTCDNKDSYMNAMMGYIEVYLLVISNLMLSVFAVCTNIVSMAILAKQGIHTCVSLCLLTLSATDLLCTLAGFCSQASKVLMFLNKRPGFDPFALYFFTVFLSATLYDVSNTLTAFLSLERCLCVCLPLKFKDMFTFRRVVTVIVCIYLLCFGLVMPHFLSSGFQVRSSGNSTYLALWLSADRAAVDVYIDAVHFCQTIVVTTVVFVCTLLMIVSLNRSSKFQGENTSTFKQHESPSRVSGGEKAKINRAAENQKLSTDTKASSMDWGSLTNACSTTVTADPNIRENSPVGMEENPKSNPKSGNSVSFFNSDQGIKNAAKDKKTHQSRNLNVIKTVIALCIICFTCNLSRVVVKMASSIEPRLRLGHEFSHWYQLALTICYTFQLLNCSLNIFVYYRFNQSFRATLQDVFSCRSKQ</sequence>
<comment type="caution">
    <text evidence="8">The sequence shown here is derived from an EMBL/GenBank/DDBJ whole genome shotgun (WGS) entry which is preliminary data.</text>
</comment>
<dbReference type="PROSITE" id="PS50262">
    <property type="entry name" value="G_PROTEIN_RECEP_F1_2"/>
    <property type="match status" value="1"/>
</dbReference>
<dbReference type="AlphaFoldDB" id="A0A433TBE6"/>
<dbReference type="PANTHER" id="PTHR46641">
    <property type="entry name" value="FMRFAMIDE RECEPTOR-RELATED"/>
    <property type="match status" value="1"/>
</dbReference>
<feature type="transmembrane region" description="Helical" evidence="6">
    <location>
        <begin position="225"/>
        <end position="247"/>
    </location>
</feature>
<evidence type="ECO:0000256" key="2">
    <source>
        <dbReference type="ARBA" id="ARBA00022692"/>
    </source>
</evidence>
<feature type="region of interest" description="Disordered" evidence="5">
    <location>
        <begin position="258"/>
        <end position="288"/>
    </location>
</feature>
<evidence type="ECO:0000259" key="7">
    <source>
        <dbReference type="PROSITE" id="PS50262"/>
    </source>
</evidence>
<dbReference type="InterPro" id="IPR017452">
    <property type="entry name" value="GPCR_Rhodpsn_7TM"/>
</dbReference>
<dbReference type="Gene3D" id="1.20.1070.10">
    <property type="entry name" value="Rhodopsin 7-helix transmembrane proteins"/>
    <property type="match status" value="1"/>
</dbReference>
<feature type="transmembrane region" description="Helical" evidence="6">
    <location>
        <begin position="53"/>
        <end position="79"/>
    </location>
</feature>
<feature type="compositionally biased region" description="Basic and acidic residues" evidence="5">
    <location>
        <begin position="264"/>
        <end position="279"/>
    </location>
</feature>
<keyword evidence="2 6" id="KW-0812">Transmembrane</keyword>
<dbReference type="EMBL" id="RQTK01000482">
    <property type="protein sequence ID" value="RUS78917.1"/>
    <property type="molecule type" value="Genomic_DNA"/>
</dbReference>
<feature type="transmembrane region" description="Helical" evidence="6">
    <location>
        <begin position="405"/>
        <end position="429"/>
    </location>
</feature>
<feature type="transmembrane region" description="Helical" evidence="6">
    <location>
        <begin position="173"/>
        <end position="193"/>
    </location>
</feature>
<dbReference type="OrthoDB" id="6102892at2759"/>
<feature type="transmembrane region" description="Helical" evidence="6">
    <location>
        <begin position="126"/>
        <end position="152"/>
    </location>
</feature>
<feature type="transmembrane region" description="Helical" evidence="6">
    <location>
        <begin position="365"/>
        <end position="385"/>
    </location>
</feature>
<reference evidence="8 9" key="1">
    <citation type="submission" date="2019-01" db="EMBL/GenBank/DDBJ databases">
        <title>A draft genome assembly of the solar-powered sea slug Elysia chlorotica.</title>
        <authorList>
            <person name="Cai H."/>
            <person name="Li Q."/>
            <person name="Fang X."/>
            <person name="Li J."/>
            <person name="Curtis N.E."/>
            <person name="Altenburger A."/>
            <person name="Shibata T."/>
            <person name="Feng M."/>
            <person name="Maeda T."/>
            <person name="Schwartz J.A."/>
            <person name="Shigenobu S."/>
            <person name="Lundholm N."/>
            <person name="Nishiyama T."/>
            <person name="Yang H."/>
            <person name="Hasebe M."/>
            <person name="Li S."/>
            <person name="Pierce S.K."/>
            <person name="Wang J."/>
        </authorList>
    </citation>
    <scope>NUCLEOTIDE SEQUENCE [LARGE SCALE GENOMIC DNA]</scope>
    <source>
        <strain evidence="8">EC2010</strain>
        <tissue evidence="8">Whole organism of an adult</tissue>
    </source>
</reference>
<dbReference type="InterPro" id="IPR052954">
    <property type="entry name" value="GPCR-Ligand_Int"/>
</dbReference>
<keyword evidence="9" id="KW-1185">Reference proteome</keyword>
<evidence type="ECO:0000256" key="4">
    <source>
        <dbReference type="ARBA" id="ARBA00023136"/>
    </source>
</evidence>
<evidence type="ECO:0000256" key="6">
    <source>
        <dbReference type="SAM" id="Phobius"/>
    </source>
</evidence>
<evidence type="ECO:0000256" key="5">
    <source>
        <dbReference type="SAM" id="MobiDB-lite"/>
    </source>
</evidence>
<proteinExistence type="predicted"/>
<feature type="domain" description="G-protein coupled receptors family 1 profile" evidence="7">
    <location>
        <begin position="70"/>
        <end position="428"/>
    </location>
</feature>
<dbReference type="Proteomes" id="UP000271974">
    <property type="component" value="Unassembled WGS sequence"/>
</dbReference>
<feature type="region of interest" description="Disordered" evidence="5">
    <location>
        <begin position="314"/>
        <end position="339"/>
    </location>
</feature>
<evidence type="ECO:0000256" key="3">
    <source>
        <dbReference type="ARBA" id="ARBA00022989"/>
    </source>
</evidence>